<dbReference type="Proteomes" id="UP000800036">
    <property type="component" value="Unassembled WGS sequence"/>
</dbReference>
<evidence type="ECO:0000313" key="1">
    <source>
        <dbReference type="EMBL" id="KAF1976485.1"/>
    </source>
</evidence>
<dbReference type="AlphaFoldDB" id="A0A6A5VHH2"/>
<reference evidence="1" key="1">
    <citation type="journal article" date="2020" name="Stud. Mycol.">
        <title>101 Dothideomycetes genomes: a test case for predicting lifestyles and emergence of pathogens.</title>
        <authorList>
            <person name="Haridas S."/>
            <person name="Albert R."/>
            <person name="Binder M."/>
            <person name="Bloem J."/>
            <person name="Labutti K."/>
            <person name="Salamov A."/>
            <person name="Andreopoulos B."/>
            <person name="Baker S."/>
            <person name="Barry K."/>
            <person name="Bills G."/>
            <person name="Bluhm B."/>
            <person name="Cannon C."/>
            <person name="Castanera R."/>
            <person name="Culley D."/>
            <person name="Daum C."/>
            <person name="Ezra D."/>
            <person name="Gonzalez J."/>
            <person name="Henrissat B."/>
            <person name="Kuo A."/>
            <person name="Liang C."/>
            <person name="Lipzen A."/>
            <person name="Lutzoni F."/>
            <person name="Magnuson J."/>
            <person name="Mondo S."/>
            <person name="Nolan M."/>
            <person name="Ohm R."/>
            <person name="Pangilinan J."/>
            <person name="Park H.-J."/>
            <person name="Ramirez L."/>
            <person name="Alfaro M."/>
            <person name="Sun H."/>
            <person name="Tritt A."/>
            <person name="Yoshinaga Y."/>
            <person name="Zwiers L.-H."/>
            <person name="Turgeon B."/>
            <person name="Goodwin S."/>
            <person name="Spatafora J."/>
            <person name="Crous P."/>
            <person name="Grigoriev I."/>
        </authorList>
    </citation>
    <scope>NUCLEOTIDE SEQUENCE</scope>
    <source>
        <strain evidence="1">CBS 107.79</strain>
    </source>
</reference>
<name>A0A6A5VHH2_9PLEO</name>
<organism evidence="1 2">
    <name type="scientific">Bimuria novae-zelandiae CBS 107.79</name>
    <dbReference type="NCBI Taxonomy" id="1447943"/>
    <lineage>
        <taxon>Eukaryota</taxon>
        <taxon>Fungi</taxon>
        <taxon>Dikarya</taxon>
        <taxon>Ascomycota</taxon>
        <taxon>Pezizomycotina</taxon>
        <taxon>Dothideomycetes</taxon>
        <taxon>Pleosporomycetidae</taxon>
        <taxon>Pleosporales</taxon>
        <taxon>Massarineae</taxon>
        <taxon>Didymosphaeriaceae</taxon>
        <taxon>Bimuria</taxon>
    </lineage>
</organism>
<accession>A0A6A5VHH2</accession>
<gene>
    <name evidence="1" type="ORF">BU23DRAFT_627985</name>
</gene>
<dbReference type="EMBL" id="ML976666">
    <property type="protein sequence ID" value="KAF1976485.1"/>
    <property type="molecule type" value="Genomic_DNA"/>
</dbReference>
<protein>
    <submittedName>
        <fullName evidence="1">Uncharacterized protein</fullName>
    </submittedName>
</protein>
<keyword evidence="2" id="KW-1185">Reference proteome</keyword>
<evidence type="ECO:0000313" key="2">
    <source>
        <dbReference type="Proteomes" id="UP000800036"/>
    </source>
</evidence>
<sequence length="210" mass="24645">MLSIYATLTHRFHQTSETTNKLAKTHPELQLQHEQAIAAQANLHELISQFSQQISVSVASFKEQGENLERVAFQQPEWWDTVDLFSPLSFCPGFEGLDEEAREYHNRDEHNDAEWAKEHWHREIVFARMVAGVQRVAWALHLLQTHAYAEYKMNVYRAIDSKLSRELVELVFHQVLAVEQIPEQPAIFQAPKPGRREFWEHLGVVYRIFR</sequence>
<proteinExistence type="predicted"/>